<evidence type="ECO:0000259" key="1">
    <source>
        <dbReference type="PROSITE" id="PS50097"/>
    </source>
</evidence>
<dbReference type="SMART" id="SM00225">
    <property type="entry name" value="BTB"/>
    <property type="match status" value="1"/>
</dbReference>
<dbReference type="Pfam" id="PF00651">
    <property type="entry name" value="BTB"/>
    <property type="match status" value="1"/>
</dbReference>
<dbReference type="SUPFAM" id="SSF54695">
    <property type="entry name" value="POZ domain"/>
    <property type="match status" value="1"/>
</dbReference>
<name>A0AAN6ZKS0_9PEZI</name>
<evidence type="ECO:0000313" key="3">
    <source>
        <dbReference type="Proteomes" id="UP001302676"/>
    </source>
</evidence>
<dbReference type="PANTHER" id="PTHR47843:SF5">
    <property type="entry name" value="BTB_POZ DOMAIN PROTEIN"/>
    <property type="match status" value="1"/>
</dbReference>
<feature type="domain" description="BTB" evidence="1">
    <location>
        <begin position="8"/>
        <end position="66"/>
    </location>
</feature>
<keyword evidence="3" id="KW-1185">Reference proteome</keyword>
<comment type="caution">
    <text evidence="2">The sequence shown here is derived from an EMBL/GenBank/DDBJ whole genome shotgun (WGS) entry which is preliminary data.</text>
</comment>
<dbReference type="RefSeq" id="XP_062634575.1">
    <property type="nucleotide sequence ID" value="XM_062784511.1"/>
</dbReference>
<dbReference type="InterPro" id="IPR000210">
    <property type="entry name" value="BTB/POZ_dom"/>
</dbReference>
<dbReference type="PROSITE" id="PS50097">
    <property type="entry name" value="BTB"/>
    <property type="match status" value="1"/>
</dbReference>
<dbReference type="InterPro" id="IPR011333">
    <property type="entry name" value="SKP1/BTB/POZ_sf"/>
</dbReference>
<protein>
    <recommendedName>
        <fullName evidence="1">BTB domain-containing protein</fullName>
    </recommendedName>
</protein>
<organism evidence="2 3">
    <name type="scientific">Dichotomopilus funicola</name>
    <dbReference type="NCBI Taxonomy" id="1934379"/>
    <lineage>
        <taxon>Eukaryota</taxon>
        <taxon>Fungi</taxon>
        <taxon>Dikarya</taxon>
        <taxon>Ascomycota</taxon>
        <taxon>Pezizomycotina</taxon>
        <taxon>Sordariomycetes</taxon>
        <taxon>Sordariomycetidae</taxon>
        <taxon>Sordariales</taxon>
        <taxon>Chaetomiaceae</taxon>
        <taxon>Dichotomopilus</taxon>
    </lineage>
</organism>
<dbReference type="Proteomes" id="UP001302676">
    <property type="component" value="Unassembled WGS sequence"/>
</dbReference>
<dbReference type="EMBL" id="MU853615">
    <property type="protein sequence ID" value="KAK4141204.1"/>
    <property type="molecule type" value="Genomic_DNA"/>
</dbReference>
<proteinExistence type="predicted"/>
<dbReference type="Gene3D" id="3.30.710.10">
    <property type="entry name" value="Potassium Channel Kv1.1, Chain A"/>
    <property type="match status" value="1"/>
</dbReference>
<dbReference type="AlphaFoldDB" id="A0AAN6ZKS0"/>
<reference evidence="2" key="2">
    <citation type="submission" date="2023-05" db="EMBL/GenBank/DDBJ databases">
        <authorList>
            <consortium name="Lawrence Berkeley National Laboratory"/>
            <person name="Steindorff A."/>
            <person name="Hensen N."/>
            <person name="Bonometti L."/>
            <person name="Westerberg I."/>
            <person name="Brannstrom I.O."/>
            <person name="Guillou S."/>
            <person name="Cros-Aarteil S."/>
            <person name="Calhoun S."/>
            <person name="Haridas S."/>
            <person name="Kuo A."/>
            <person name="Mondo S."/>
            <person name="Pangilinan J."/>
            <person name="Riley R."/>
            <person name="Labutti K."/>
            <person name="Andreopoulos B."/>
            <person name="Lipzen A."/>
            <person name="Chen C."/>
            <person name="Yanf M."/>
            <person name="Daum C."/>
            <person name="Ng V."/>
            <person name="Clum A."/>
            <person name="Ohm R."/>
            <person name="Martin F."/>
            <person name="Silar P."/>
            <person name="Natvig D."/>
            <person name="Lalanne C."/>
            <person name="Gautier V."/>
            <person name="Ament-Velasquez S.L."/>
            <person name="Kruys A."/>
            <person name="Hutchinson M.I."/>
            <person name="Powell A.J."/>
            <person name="Barry K."/>
            <person name="Miller A.N."/>
            <person name="Grigoriev I.V."/>
            <person name="Debuchy R."/>
            <person name="Gladieux P."/>
            <person name="Thoren M.H."/>
            <person name="Johannesson H."/>
        </authorList>
    </citation>
    <scope>NUCLEOTIDE SEQUENCE</scope>
    <source>
        <strain evidence="2">CBS 141.50</strain>
    </source>
</reference>
<accession>A0AAN6ZKS0</accession>
<dbReference type="CDD" id="cd18186">
    <property type="entry name" value="BTB_POZ_ZBTB_KLHL-like"/>
    <property type="match status" value="1"/>
</dbReference>
<dbReference type="PANTHER" id="PTHR47843">
    <property type="entry name" value="BTB DOMAIN-CONTAINING PROTEIN-RELATED"/>
    <property type="match status" value="1"/>
</dbReference>
<evidence type="ECO:0000313" key="2">
    <source>
        <dbReference type="EMBL" id="KAK4141204.1"/>
    </source>
</evidence>
<reference evidence="2" key="1">
    <citation type="journal article" date="2023" name="Mol. Phylogenet. Evol.">
        <title>Genome-scale phylogeny and comparative genomics of the fungal order Sordariales.</title>
        <authorList>
            <person name="Hensen N."/>
            <person name="Bonometti L."/>
            <person name="Westerberg I."/>
            <person name="Brannstrom I.O."/>
            <person name="Guillou S."/>
            <person name="Cros-Aarteil S."/>
            <person name="Calhoun S."/>
            <person name="Haridas S."/>
            <person name="Kuo A."/>
            <person name="Mondo S."/>
            <person name="Pangilinan J."/>
            <person name="Riley R."/>
            <person name="LaButti K."/>
            <person name="Andreopoulos B."/>
            <person name="Lipzen A."/>
            <person name="Chen C."/>
            <person name="Yan M."/>
            <person name="Daum C."/>
            <person name="Ng V."/>
            <person name="Clum A."/>
            <person name="Steindorff A."/>
            <person name="Ohm R.A."/>
            <person name="Martin F."/>
            <person name="Silar P."/>
            <person name="Natvig D.O."/>
            <person name="Lalanne C."/>
            <person name="Gautier V."/>
            <person name="Ament-Velasquez S.L."/>
            <person name="Kruys A."/>
            <person name="Hutchinson M.I."/>
            <person name="Powell A.J."/>
            <person name="Barry K."/>
            <person name="Miller A.N."/>
            <person name="Grigoriev I.V."/>
            <person name="Debuchy R."/>
            <person name="Gladieux P."/>
            <person name="Hiltunen Thoren M."/>
            <person name="Johannesson H."/>
        </authorList>
    </citation>
    <scope>NUCLEOTIDE SEQUENCE</scope>
    <source>
        <strain evidence="2">CBS 141.50</strain>
    </source>
</reference>
<gene>
    <name evidence="2" type="ORF">C8A04DRAFT_39243</name>
</gene>
<sequence>MPRSGNYSDLTITCQGKSYRVHKAIVCPRSGFFTAACSGEFKANDDSEAVDAMINYIYCLNYDLNRADPSRVGEDRAAGTAAFQEAPPDQTPASTRPDLLAHAKVFTLAEKYLISGLKALALQKFVASVSGGFDVDDFLDAVQQVYRSTLEEDGGLREIIVSTLYNHKYLLDQKEVQAVLKDIGAVTYDLVMFMHKQIGK</sequence>
<dbReference type="GeneID" id="87821124"/>